<dbReference type="InterPro" id="IPR046634">
    <property type="entry name" value="DUF6746"/>
</dbReference>
<feature type="chain" id="PRO_5030933071" evidence="1">
    <location>
        <begin position="21"/>
        <end position="122"/>
    </location>
</feature>
<evidence type="ECO:0000313" key="2">
    <source>
        <dbReference type="EMBL" id="MBB3184112.1"/>
    </source>
</evidence>
<evidence type="ECO:0000256" key="1">
    <source>
        <dbReference type="SAM" id="SignalP"/>
    </source>
</evidence>
<dbReference type="EMBL" id="JACHXQ010000004">
    <property type="protein sequence ID" value="MBB3184112.1"/>
    <property type="molecule type" value="Genomic_DNA"/>
</dbReference>
<gene>
    <name evidence="2" type="ORF">FHR95_001672</name>
</gene>
<dbReference type="RefSeq" id="WP_183314049.1">
    <property type="nucleotide sequence ID" value="NZ_JACHXQ010000004.1"/>
</dbReference>
<organism evidence="2 3">
    <name type="scientific">Halomonas fontilapidosi</name>
    <dbReference type="NCBI Taxonomy" id="616675"/>
    <lineage>
        <taxon>Bacteria</taxon>
        <taxon>Pseudomonadati</taxon>
        <taxon>Pseudomonadota</taxon>
        <taxon>Gammaproteobacteria</taxon>
        <taxon>Oceanospirillales</taxon>
        <taxon>Halomonadaceae</taxon>
        <taxon>Halomonas</taxon>
    </lineage>
</organism>
<feature type="signal peptide" evidence="1">
    <location>
        <begin position="1"/>
        <end position="20"/>
    </location>
</feature>
<dbReference type="Proteomes" id="UP000563050">
    <property type="component" value="Unassembled WGS sequence"/>
</dbReference>
<reference evidence="2 3" key="1">
    <citation type="submission" date="2020-08" db="EMBL/GenBank/DDBJ databases">
        <title>Genomic Encyclopedia of Type Strains, Phase III (KMG-III): the genomes of soil and plant-associated and newly described type strains.</title>
        <authorList>
            <person name="Whitman W."/>
        </authorList>
    </citation>
    <scope>NUCLEOTIDE SEQUENCE [LARGE SCALE GENOMIC DNA]</scope>
    <source>
        <strain evidence="2 3">CECT 7341</strain>
    </source>
</reference>
<comment type="caution">
    <text evidence="2">The sequence shown here is derived from an EMBL/GenBank/DDBJ whole genome shotgun (WGS) entry which is preliminary data.</text>
</comment>
<accession>A0A7W5GZC0</accession>
<proteinExistence type="predicted"/>
<keyword evidence="1" id="KW-0732">Signal</keyword>
<protein>
    <submittedName>
        <fullName evidence="2">Uncharacterized protein</fullName>
    </submittedName>
</protein>
<name>A0A7W5GZC0_9GAMM</name>
<evidence type="ECO:0000313" key="3">
    <source>
        <dbReference type="Proteomes" id="UP000563050"/>
    </source>
</evidence>
<keyword evidence="3" id="KW-1185">Reference proteome</keyword>
<dbReference type="AlphaFoldDB" id="A0A7W5GZC0"/>
<sequence>MKKLMLAALCSGLLATTAQAEERPDHFEGEAADSLAEAVTQFSETNRLLAELLAQDELSNADLGTVHRLSYTLENALAMFDAQFDTMAVDLEEVHLGSESVERERVRTHGEAYLEAAQTLVP</sequence>
<dbReference type="Pfam" id="PF20531">
    <property type="entry name" value="DUF6746"/>
    <property type="match status" value="1"/>
</dbReference>